<keyword evidence="2" id="KW-1185">Reference proteome</keyword>
<evidence type="ECO:0000313" key="2">
    <source>
        <dbReference type="Proteomes" id="UP000202614"/>
    </source>
</evidence>
<organism evidence="1 2">
    <name type="scientific">Mycobacterium phage UnionJack</name>
    <dbReference type="NCBI Taxonomy" id="1673876"/>
    <lineage>
        <taxon>Viruses</taxon>
        <taxon>Duplodnaviria</taxon>
        <taxon>Heunggongvirae</taxon>
        <taxon>Uroviricota</taxon>
        <taxon>Caudoviricetes</taxon>
        <taxon>Benedictvirus</taxon>
        <taxon>Benedictvirus unionjack</taxon>
    </lineage>
</organism>
<sequence length="137" mass="14728">MAIRLRSPAFVNGAAARHVDTQRALDRTANLVHSRAESNLAQARASTAHEKISGPRHVTTITKGKAPGKYGNLDRMVAMEGTNPWAIEFGHGPSGFFAPGRYGKVTKAPHGLYILTRASFRASTHVTPASGRKVGKR</sequence>
<reference evidence="1 2" key="1">
    <citation type="submission" date="2015-06" db="EMBL/GenBank/DDBJ databases">
        <authorList>
            <person name="Alford R.F."/>
            <person name="Ferguson J.R."/>
            <person name="Griffin W.B."/>
            <person name="Guertin S.W."/>
            <person name="Mascioli J.B."/>
            <person name="Mishra N."/>
            <person name="Munoz M.J."/>
            <person name="Parrella L.E."/>
            <person name="Poss L.M."/>
            <person name="Ranjan D."/>
            <person name="Sack Q.V."/>
            <person name="Sentis A.J."/>
            <person name="Sopp T.K."/>
            <person name="Thomas A."/>
            <person name="Wienbar S.R."/>
            <person name="Woolford M."/>
            <person name="Forsyth K.S."/>
            <person name="Chandra V.M."/>
            <person name="Braun M.A."/>
            <person name="Jarvik J."/>
            <person name="Lopez A.J."/>
            <person name="Bradley K.W."/>
            <person name="Asai D.J."/>
            <person name="Bowman C.A."/>
            <person name="Russell D.A."/>
            <person name="Pope W.H."/>
            <person name="Jacobs-Sera D."/>
            <person name="Hendrix R.W."/>
            <person name="Hatfull G.F."/>
        </authorList>
    </citation>
    <scope>NUCLEOTIDE SEQUENCE [LARGE SCALE GENOMIC DNA]</scope>
</reference>
<dbReference type="Proteomes" id="UP000202614">
    <property type="component" value="Segment"/>
</dbReference>
<dbReference type="RefSeq" id="YP_009198789.1">
    <property type="nucleotide sequence ID" value="NC_028802.1"/>
</dbReference>
<dbReference type="KEGG" id="vg:26625872"/>
<name>A0A0K1LIV0_9CAUD</name>
<protein>
    <recommendedName>
        <fullName evidence="3">Head-to-tail connector protein</fullName>
    </recommendedName>
</protein>
<dbReference type="GeneID" id="26625872"/>
<proteinExistence type="predicted"/>
<dbReference type="OrthoDB" id="14428at10239"/>
<dbReference type="EMBL" id="KT004677">
    <property type="protein sequence ID" value="AKU42369.1"/>
    <property type="molecule type" value="Genomic_DNA"/>
</dbReference>
<gene>
    <name evidence="1" type="ORF">UNIONJACK_17</name>
</gene>
<evidence type="ECO:0008006" key="3">
    <source>
        <dbReference type="Google" id="ProtNLM"/>
    </source>
</evidence>
<accession>A0A0K1LIV0</accession>
<evidence type="ECO:0000313" key="1">
    <source>
        <dbReference type="EMBL" id="AKU42369.1"/>
    </source>
</evidence>